<dbReference type="PANTHER" id="PTHR43757:SF2">
    <property type="entry name" value="AMINOMETHYLTRANSFERASE, MITOCHONDRIAL"/>
    <property type="match status" value="1"/>
</dbReference>
<comment type="caution">
    <text evidence="10">The sequence shown here is derived from an EMBL/GenBank/DDBJ whole genome shotgun (WGS) entry which is preliminary data.</text>
</comment>
<comment type="subunit">
    <text evidence="7">The glycine cleavage system is composed of four proteins: P, T, L and H.</text>
</comment>
<dbReference type="Gene3D" id="2.40.30.110">
    <property type="entry name" value="Aminomethyltransferase beta-barrel domains"/>
    <property type="match status" value="1"/>
</dbReference>
<comment type="catalytic activity">
    <reaction evidence="6 7">
        <text>N(6)-[(R)-S(8)-aminomethyldihydrolipoyl]-L-lysyl-[protein] + (6S)-5,6,7,8-tetrahydrofolate = N(6)-[(R)-dihydrolipoyl]-L-lysyl-[protein] + (6R)-5,10-methylene-5,6,7,8-tetrahydrofolate + NH4(+)</text>
        <dbReference type="Rhea" id="RHEA:16945"/>
        <dbReference type="Rhea" id="RHEA-COMP:10475"/>
        <dbReference type="Rhea" id="RHEA-COMP:10492"/>
        <dbReference type="ChEBI" id="CHEBI:15636"/>
        <dbReference type="ChEBI" id="CHEBI:28938"/>
        <dbReference type="ChEBI" id="CHEBI:57453"/>
        <dbReference type="ChEBI" id="CHEBI:83100"/>
        <dbReference type="ChEBI" id="CHEBI:83143"/>
        <dbReference type="EC" id="2.1.2.10"/>
    </reaction>
</comment>
<dbReference type="InterPro" id="IPR006222">
    <property type="entry name" value="GCVT_N"/>
</dbReference>
<dbReference type="EMBL" id="JACXZA010000005">
    <property type="protein sequence ID" value="MBD3921254.1"/>
    <property type="molecule type" value="Genomic_DNA"/>
</dbReference>
<dbReference type="NCBIfam" id="NF001567">
    <property type="entry name" value="PRK00389.1"/>
    <property type="match status" value="1"/>
</dbReference>
<keyword evidence="4 7" id="KW-0808">Transferase</keyword>
<dbReference type="Gene3D" id="4.10.1250.10">
    <property type="entry name" value="Aminomethyltransferase fragment"/>
    <property type="match status" value="1"/>
</dbReference>
<dbReference type="Gene3D" id="3.30.1360.120">
    <property type="entry name" value="Probable tRNA modification gtpase trme, domain 1"/>
    <property type="match status" value="1"/>
</dbReference>
<evidence type="ECO:0000256" key="6">
    <source>
        <dbReference type="ARBA" id="ARBA00047665"/>
    </source>
</evidence>
<dbReference type="HAMAP" id="MF_00259">
    <property type="entry name" value="GcvT"/>
    <property type="match status" value="1"/>
</dbReference>
<evidence type="ECO:0000256" key="7">
    <source>
        <dbReference type="HAMAP-Rule" id="MF_00259"/>
    </source>
</evidence>
<keyword evidence="3 7" id="KW-0032">Aminotransferase</keyword>
<dbReference type="InterPro" id="IPR013977">
    <property type="entry name" value="GcvT_C"/>
</dbReference>
<dbReference type="Proteomes" id="UP000609346">
    <property type="component" value="Unassembled WGS sequence"/>
</dbReference>
<evidence type="ECO:0000259" key="8">
    <source>
        <dbReference type="Pfam" id="PF01571"/>
    </source>
</evidence>
<organism evidence="10 11">
    <name type="scientific">Paenibacillus terricola</name>
    <dbReference type="NCBI Taxonomy" id="2763503"/>
    <lineage>
        <taxon>Bacteria</taxon>
        <taxon>Bacillati</taxon>
        <taxon>Bacillota</taxon>
        <taxon>Bacilli</taxon>
        <taxon>Bacillales</taxon>
        <taxon>Paenibacillaceae</taxon>
        <taxon>Paenibacillus</taxon>
    </lineage>
</organism>
<dbReference type="EC" id="2.1.2.10" evidence="2 7"/>
<reference evidence="10 11" key="1">
    <citation type="submission" date="2020-09" db="EMBL/GenBank/DDBJ databases">
        <title>Paenibacillus sp. strain PR3 16S rRNA gene Genome sequencing and assembly.</title>
        <authorList>
            <person name="Kim J."/>
        </authorList>
    </citation>
    <scope>NUCLEOTIDE SEQUENCE [LARGE SCALE GENOMIC DNA]</scope>
    <source>
        <strain evidence="10 11">PR3</strain>
    </source>
</reference>
<evidence type="ECO:0000256" key="2">
    <source>
        <dbReference type="ARBA" id="ARBA00012616"/>
    </source>
</evidence>
<dbReference type="GO" id="GO:0004047">
    <property type="term" value="F:aminomethyltransferase activity"/>
    <property type="evidence" value="ECO:0007669"/>
    <property type="project" value="UniProtKB-EC"/>
</dbReference>
<dbReference type="Pfam" id="PF01571">
    <property type="entry name" value="GCV_T"/>
    <property type="match status" value="1"/>
</dbReference>
<evidence type="ECO:0000256" key="4">
    <source>
        <dbReference type="ARBA" id="ARBA00022679"/>
    </source>
</evidence>
<dbReference type="RefSeq" id="WP_191205522.1">
    <property type="nucleotide sequence ID" value="NZ_JACXZA010000005.1"/>
</dbReference>
<feature type="domain" description="GCVT N-terminal" evidence="8">
    <location>
        <begin position="20"/>
        <end position="272"/>
    </location>
</feature>
<accession>A0ABR8N350</accession>
<evidence type="ECO:0000256" key="3">
    <source>
        <dbReference type="ARBA" id="ARBA00022576"/>
    </source>
</evidence>
<dbReference type="Pfam" id="PF08669">
    <property type="entry name" value="GCV_T_C"/>
    <property type="match status" value="1"/>
</dbReference>
<name>A0ABR8N350_9BACL</name>
<protein>
    <recommendedName>
        <fullName evidence="2 7">Aminomethyltransferase</fullName>
        <ecNumber evidence="2 7">2.1.2.10</ecNumber>
    </recommendedName>
    <alternativeName>
        <fullName evidence="5 7">Glycine cleavage system T protein</fullName>
    </alternativeName>
</protein>
<feature type="domain" description="Aminomethyltransferase C-terminal" evidence="9">
    <location>
        <begin position="292"/>
        <end position="370"/>
    </location>
</feature>
<dbReference type="PIRSF" id="PIRSF006487">
    <property type="entry name" value="GcvT"/>
    <property type="match status" value="1"/>
</dbReference>
<evidence type="ECO:0000313" key="11">
    <source>
        <dbReference type="Proteomes" id="UP000609346"/>
    </source>
</evidence>
<sequence>MTMRRRTSLYPLYQGQPSVRCIDFAGWELPVQFAGIVKEHEAVRQAAGLFDVSHMGRFVVTGLFAEAYLQRLTTNDVAQLKDGFAQYSLLCSPSGGILDDLLVYRLSADQYMLVVNAANTAADLEWLREHLIGDVSIQDRTESTALLALQGPSAEEILIEASGPYANDHLPITSLAPFQFKADVTIAGASVLVSRTGYTGEDGFELYARAEDATELWRALLQAGASAGLQPAGLGARDTLRLEAKLPLHGHELSASITPLEAGLRAFVKFDKGSFIGRRALLTQLADGGPFRRVVGIEVLERGIPRSGCDVYTSSGVRAGHVTSGTHSPTLKRNIGLALLSAEYAETGTPLLVDIRGTQHKAAVVPTPFYRRTPFLPGR</sequence>
<dbReference type="Gene3D" id="3.30.70.1400">
    <property type="entry name" value="Aminomethyltransferase beta-barrel domains"/>
    <property type="match status" value="1"/>
</dbReference>
<dbReference type="NCBIfam" id="TIGR00528">
    <property type="entry name" value="gcvT"/>
    <property type="match status" value="1"/>
</dbReference>
<gene>
    <name evidence="7 10" type="primary">gcvT</name>
    <name evidence="10" type="ORF">H8B09_20975</name>
</gene>
<dbReference type="SUPFAM" id="SSF101790">
    <property type="entry name" value="Aminomethyltransferase beta-barrel domain"/>
    <property type="match status" value="1"/>
</dbReference>
<evidence type="ECO:0000256" key="1">
    <source>
        <dbReference type="ARBA" id="ARBA00008609"/>
    </source>
</evidence>
<evidence type="ECO:0000313" key="10">
    <source>
        <dbReference type="EMBL" id="MBD3921254.1"/>
    </source>
</evidence>
<evidence type="ECO:0000259" key="9">
    <source>
        <dbReference type="Pfam" id="PF08669"/>
    </source>
</evidence>
<dbReference type="InterPro" id="IPR027266">
    <property type="entry name" value="TrmE/GcvT-like"/>
</dbReference>
<dbReference type="InterPro" id="IPR029043">
    <property type="entry name" value="GcvT/YgfZ_C"/>
</dbReference>
<dbReference type="InterPro" id="IPR022903">
    <property type="entry name" value="GcvT_bac"/>
</dbReference>
<proteinExistence type="inferred from homology"/>
<dbReference type="PANTHER" id="PTHR43757">
    <property type="entry name" value="AMINOMETHYLTRANSFERASE"/>
    <property type="match status" value="1"/>
</dbReference>
<evidence type="ECO:0000256" key="5">
    <source>
        <dbReference type="ARBA" id="ARBA00031395"/>
    </source>
</evidence>
<comment type="similarity">
    <text evidence="1 7">Belongs to the GcvT family.</text>
</comment>
<dbReference type="InterPro" id="IPR028896">
    <property type="entry name" value="GcvT/YgfZ/DmdA"/>
</dbReference>
<comment type="function">
    <text evidence="7">The glycine cleavage system catalyzes the degradation of glycine.</text>
</comment>
<dbReference type="InterPro" id="IPR006223">
    <property type="entry name" value="GcvT"/>
</dbReference>
<dbReference type="SUPFAM" id="SSF103025">
    <property type="entry name" value="Folate-binding domain"/>
    <property type="match status" value="1"/>
</dbReference>
<keyword evidence="11" id="KW-1185">Reference proteome</keyword>